<evidence type="ECO:0000259" key="3">
    <source>
        <dbReference type="PROSITE" id="PS01124"/>
    </source>
</evidence>
<evidence type="ECO:0000256" key="2">
    <source>
        <dbReference type="ARBA" id="ARBA00023163"/>
    </source>
</evidence>
<protein>
    <submittedName>
        <fullName evidence="4">AraC family transcriptional regulator CmrA</fullName>
    </submittedName>
</protein>
<dbReference type="SMART" id="SM00342">
    <property type="entry name" value="HTH_ARAC"/>
    <property type="match status" value="1"/>
</dbReference>
<dbReference type="PANTHER" id="PTHR43436:SF1">
    <property type="entry name" value="TRANSCRIPTIONAL REGULATORY PROTEIN"/>
    <property type="match status" value="1"/>
</dbReference>
<dbReference type="Pfam" id="PF12833">
    <property type="entry name" value="HTH_18"/>
    <property type="match status" value="1"/>
</dbReference>
<keyword evidence="1" id="KW-0805">Transcription regulation</keyword>
<dbReference type="InterPro" id="IPR009057">
    <property type="entry name" value="Homeodomain-like_sf"/>
</dbReference>
<dbReference type="AlphaFoldDB" id="A0A2S9JPH7"/>
<dbReference type="OrthoDB" id="9802263at2"/>
<evidence type="ECO:0000313" key="5">
    <source>
        <dbReference type="Proteomes" id="UP000238563"/>
    </source>
</evidence>
<dbReference type="Proteomes" id="UP000238563">
    <property type="component" value="Unassembled WGS sequence"/>
</dbReference>
<evidence type="ECO:0000256" key="1">
    <source>
        <dbReference type="ARBA" id="ARBA00023015"/>
    </source>
</evidence>
<dbReference type="Pfam" id="PF06719">
    <property type="entry name" value="AraC_N"/>
    <property type="match status" value="1"/>
</dbReference>
<sequence>MDKITELAQLIEKHTGADGLFSTDIPRLNLARATAPTEPNHVVHEPAVCVIAQGRKRTMLGDEVYYYDKATYLTVSVDLPIVGHVIEASEDEPYLSLRLDLDPTMLSALLLEAPKESFSNQLPDRGMSLNPMGPDLLDNVVRLVRLLDTPKDISMLAPLTERELLYRLLTGEQSGRLRQIAQSESRLHQVNKAIGLIKRNFRKTLRIEHVASEANMSPSSFHQHFKAVTSMSPLQYQKQLRLQEARRLILSQSLDAATAGHAVGYDSPSQFSREYARLFGQPPLRDIARLKDMPDYLLEG</sequence>
<feature type="domain" description="HTH araC/xylS-type" evidence="3">
    <location>
        <begin position="191"/>
        <end position="289"/>
    </location>
</feature>
<dbReference type="PROSITE" id="PS01124">
    <property type="entry name" value="HTH_ARAC_FAMILY_2"/>
    <property type="match status" value="1"/>
</dbReference>
<dbReference type="EMBL" id="PVBT01000002">
    <property type="protein sequence ID" value="PRD55127.1"/>
    <property type="molecule type" value="Genomic_DNA"/>
</dbReference>
<dbReference type="RefSeq" id="WP_105733355.1">
    <property type="nucleotide sequence ID" value="NZ_PVBT01000002.1"/>
</dbReference>
<dbReference type="PANTHER" id="PTHR43436">
    <property type="entry name" value="ARAC-FAMILY TRANSCRIPTIONAL REGULATOR"/>
    <property type="match status" value="1"/>
</dbReference>
<dbReference type="InterPro" id="IPR009594">
    <property type="entry name" value="Tscrpt_reg_HTH_AraC_N"/>
</dbReference>
<dbReference type="InterPro" id="IPR018060">
    <property type="entry name" value="HTH_AraC"/>
</dbReference>
<keyword evidence="5" id="KW-1185">Reference proteome</keyword>
<dbReference type="GO" id="GO:0043565">
    <property type="term" value="F:sequence-specific DNA binding"/>
    <property type="evidence" value="ECO:0007669"/>
    <property type="project" value="InterPro"/>
</dbReference>
<dbReference type="SUPFAM" id="SSF46689">
    <property type="entry name" value="Homeodomain-like"/>
    <property type="match status" value="2"/>
</dbReference>
<accession>A0A2S9JPH7</accession>
<proteinExistence type="predicted"/>
<gene>
    <name evidence="4" type="ORF">C5750_08050</name>
</gene>
<dbReference type="GO" id="GO:0003700">
    <property type="term" value="F:DNA-binding transcription factor activity"/>
    <property type="evidence" value="ECO:0007669"/>
    <property type="project" value="InterPro"/>
</dbReference>
<comment type="caution">
    <text evidence="4">The sequence shown here is derived from an EMBL/GenBank/DDBJ whole genome shotgun (WGS) entry which is preliminary data.</text>
</comment>
<organism evidence="4 5">
    <name type="scientific">Phyllobacterium myrsinacearum</name>
    <dbReference type="NCBI Taxonomy" id="28101"/>
    <lineage>
        <taxon>Bacteria</taxon>
        <taxon>Pseudomonadati</taxon>
        <taxon>Pseudomonadota</taxon>
        <taxon>Alphaproteobacteria</taxon>
        <taxon>Hyphomicrobiales</taxon>
        <taxon>Phyllobacteriaceae</taxon>
        <taxon>Phyllobacterium</taxon>
    </lineage>
</organism>
<name>A0A2S9JPH7_9HYPH</name>
<evidence type="ECO:0000313" key="4">
    <source>
        <dbReference type="EMBL" id="PRD55127.1"/>
    </source>
</evidence>
<dbReference type="Gene3D" id="1.10.10.60">
    <property type="entry name" value="Homeodomain-like"/>
    <property type="match status" value="2"/>
</dbReference>
<keyword evidence="2" id="KW-0804">Transcription</keyword>
<reference evidence="4 5" key="1">
    <citation type="submission" date="2018-02" db="EMBL/GenBank/DDBJ databases">
        <title>The draft genome of Phyllobacterium myrsinacearum DSM5892.</title>
        <authorList>
            <person name="Li L."/>
            <person name="Liu L."/>
            <person name="Zhang X."/>
            <person name="Wang T."/>
        </authorList>
    </citation>
    <scope>NUCLEOTIDE SEQUENCE [LARGE SCALE GENOMIC DNA]</scope>
    <source>
        <strain evidence="4 5">DSM 5892</strain>
    </source>
</reference>